<keyword evidence="2" id="KW-0472">Membrane</keyword>
<dbReference type="SUPFAM" id="SSF52833">
    <property type="entry name" value="Thioredoxin-like"/>
    <property type="match status" value="1"/>
</dbReference>
<protein>
    <recommendedName>
        <fullName evidence="5">Sucraseferredoxin-like protein</fullName>
    </recommendedName>
</protein>
<accession>A0AAD5ZJS4</accession>
<sequence>MHHLCESTLTTYEGRHFSQDHYAAIIPYISSSPSPRLLQLNPNIPTGGEKGRSSHIAPFLLDSKSLSLSLSLSLVSVSLSLSTMSDIIGTSPTPIGDAPISSPAEATGSAAGSLQNDGGILAGDNAAAAVAPYDPESGFQRAEFGKETLVGTVQFHERHVFLCYKNPQVWPSHLESSESDRLPRLLSAALKSRKGAMTKSTRLTICEGEDGTDASNGDVLIFPDMIRYRRLTHFDVDTFVEEALVKDAEWLPGSPTSITGAYVFVCAHGSRDKRCGTCGPALIKKFKEEIGVRGLQDQITVSGCSHIGGHKYAGNVIIFSPVNGEVAGHWYGYVAPDDVALLLDQHIGKGEVVDHLWRGQLGLSEEDQKNALELKRQLANLTEQNSGGCCQGSNGNVTCCQGSNENATCCQNGSQKETNSDISAITEDGKDKTTPDEKTSSSARRSRSRKICHLPTWFETWEKDDTYAVLAVAAAGAAIFVAYSMYKHHHSK</sequence>
<evidence type="ECO:0000313" key="4">
    <source>
        <dbReference type="Proteomes" id="UP001210211"/>
    </source>
</evidence>
<dbReference type="InterPro" id="IPR009737">
    <property type="entry name" value="Aim32/Apd1-like"/>
</dbReference>
<feature type="transmembrane region" description="Helical" evidence="2">
    <location>
        <begin position="467"/>
        <end position="486"/>
    </location>
</feature>
<dbReference type="Pfam" id="PF06999">
    <property type="entry name" value="Suc_Fer-like"/>
    <property type="match status" value="1"/>
</dbReference>
<proteinExistence type="predicted"/>
<keyword evidence="4" id="KW-1185">Reference proteome</keyword>
<dbReference type="InterPro" id="IPR036249">
    <property type="entry name" value="Thioredoxin-like_sf"/>
</dbReference>
<evidence type="ECO:0000313" key="3">
    <source>
        <dbReference type="EMBL" id="KAJ3699212.1"/>
    </source>
</evidence>
<dbReference type="FunFam" id="3.40.30.10:FF:000213">
    <property type="entry name" value="APD1p protein"/>
    <property type="match status" value="1"/>
</dbReference>
<evidence type="ECO:0008006" key="5">
    <source>
        <dbReference type="Google" id="ProtNLM"/>
    </source>
</evidence>
<evidence type="ECO:0000256" key="1">
    <source>
        <dbReference type="SAM" id="MobiDB-lite"/>
    </source>
</evidence>
<dbReference type="AlphaFoldDB" id="A0AAD5ZJS4"/>
<reference evidence="3 4" key="1">
    <citation type="journal article" date="2022" name="Cell">
        <title>Repeat-based holocentromeres influence genome architecture and karyotype evolution.</title>
        <authorList>
            <person name="Hofstatter P.G."/>
            <person name="Thangavel G."/>
            <person name="Lux T."/>
            <person name="Neumann P."/>
            <person name="Vondrak T."/>
            <person name="Novak P."/>
            <person name="Zhang M."/>
            <person name="Costa L."/>
            <person name="Castellani M."/>
            <person name="Scott A."/>
            <person name="Toegelov H."/>
            <person name="Fuchs J."/>
            <person name="Mata-Sucre Y."/>
            <person name="Dias Y."/>
            <person name="Vanzela A.L.L."/>
            <person name="Huettel B."/>
            <person name="Almeida C.C.S."/>
            <person name="Simkova H."/>
            <person name="Souza G."/>
            <person name="Pedrosa-Harand A."/>
            <person name="Macas J."/>
            <person name="Mayer K.F.X."/>
            <person name="Houben A."/>
            <person name="Marques A."/>
        </authorList>
    </citation>
    <scope>NUCLEOTIDE SEQUENCE [LARGE SCALE GENOMIC DNA]</scope>
    <source>
        <strain evidence="3">RhyTen1mFocal</strain>
    </source>
</reference>
<dbReference type="PANTHER" id="PTHR31902:SF14">
    <property type="entry name" value="ACTIN PATCHES DISTAL PROTEIN 1"/>
    <property type="match status" value="1"/>
</dbReference>
<dbReference type="EMBL" id="JAMRDG010000001">
    <property type="protein sequence ID" value="KAJ3699212.1"/>
    <property type="molecule type" value="Genomic_DNA"/>
</dbReference>
<keyword evidence="2" id="KW-1133">Transmembrane helix</keyword>
<comment type="caution">
    <text evidence="3">The sequence shown here is derived from an EMBL/GenBank/DDBJ whole genome shotgun (WGS) entry which is preliminary data.</text>
</comment>
<organism evidence="3 4">
    <name type="scientific">Rhynchospora tenuis</name>
    <dbReference type="NCBI Taxonomy" id="198213"/>
    <lineage>
        <taxon>Eukaryota</taxon>
        <taxon>Viridiplantae</taxon>
        <taxon>Streptophyta</taxon>
        <taxon>Embryophyta</taxon>
        <taxon>Tracheophyta</taxon>
        <taxon>Spermatophyta</taxon>
        <taxon>Magnoliopsida</taxon>
        <taxon>Liliopsida</taxon>
        <taxon>Poales</taxon>
        <taxon>Cyperaceae</taxon>
        <taxon>Cyperoideae</taxon>
        <taxon>Rhynchosporeae</taxon>
        <taxon>Rhynchospora</taxon>
    </lineage>
</organism>
<keyword evidence="2" id="KW-0812">Transmembrane</keyword>
<gene>
    <name evidence="3" type="ORF">LUZ61_002917</name>
</gene>
<dbReference type="PANTHER" id="PTHR31902">
    <property type="entry name" value="ACTIN PATCHES DISTAL PROTEIN 1"/>
    <property type="match status" value="1"/>
</dbReference>
<feature type="compositionally biased region" description="Basic and acidic residues" evidence="1">
    <location>
        <begin position="427"/>
        <end position="439"/>
    </location>
</feature>
<name>A0AAD5ZJS4_9POAL</name>
<evidence type="ECO:0000256" key="2">
    <source>
        <dbReference type="SAM" id="Phobius"/>
    </source>
</evidence>
<dbReference type="Gene3D" id="3.40.30.10">
    <property type="entry name" value="Glutaredoxin"/>
    <property type="match status" value="1"/>
</dbReference>
<dbReference type="Proteomes" id="UP001210211">
    <property type="component" value="Unassembled WGS sequence"/>
</dbReference>
<feature type="region of interest" description="Disordered" evidence="1">
    <location>
        <begin position="423"/>
        <end position="445"/>
    </location>
</feature>
<dbReference type="CDD" id="cd03062">
    <property type="entry name" value="TRX_Fd_Sucrase"/>
    <property type="match status" value="1"/>
</dbReference>